<dbReference type="GO" id="GO:0005975">
    <property type="term" value="P:carbohydrate metabolic process"/>
    <property type="evidence" value="ECO:0007669"/>
    <property type="project" value="InterPro"/>
</dbReference>
<evidence type="ECO:0000256" key="1">
    <source>
        <dbReference type="ARBA" id="ARBA00001913"/>
    </source>
</evidence>
<accession>A0A2J6ST58</accession>
<dbReference type="InterPro" id="IPR050749">
    <property type="entry name" value="Glycosyl_Hydrolase_47"/>
</dbReference>
<keyword evidence="9" id="KW-0472">Membrane</keyword>
<evidence type="ECO:0000313" key="11">
    <source>
        <dbReference type="Proteomes" id="UP000235371"/>
    </source>
</evidence>
<keyword evidence="5 7" id="KW-1015">Disulfide bond</keyword>
<dbReference type="EMBL" id="KZ613866">
    <property type="protein sequence ID" value="PMD53873.1"/>
    <property type="molecule type" value="Genomic_DNA"/>
</dbReference>
<dbReference type="GO" id="GO:0016020">
    <property type="term" value="C:membrane"/>
    <property type="evidence" value="ECO:0007669"/>
    <property type="project" value="InterPro"/>
</dbReference>
<evidence type="ECO:0000256" key="7">
    <source>
        <dbReference type="PIRSR" id="PIRSR601382-3"/>
    </source>
</evidence>
<dbReference type="InterPro" id="IPR036026">
    <property type="entry name" value="Seven-hairpin_glycosidases"/>
</dbReference>
<evidence type="ECO:0000256" key="3">
    <source>
        <dbReference type="ARBA" id="ARBA00007658"/>
    </source>
</evidence>
<dbReference type="AlphaFoldDB" id="A0A2J6ST58"/>
<feature type="binding site" evidence="6">
    <location>
        <position position="531"/>
    </location>
    <ligand>
        <name>Ca(2+)</name>
        <dbReference type="ChEBI" id="CHEBI:29108"/>
    </ligand>
</feature>
<dbReference type="UniPathway" id="UPA00378"/>
<dbReference type="PRINTS" id="PR00747">
    <property type="entry name" value="GLYHDRLASE47"/>
</dbReference>
<proteinExistence type="inferred from homology"/>
<keyword evidence="6" id="KW-0106">Calcium</keyword>
<keyword evidence="4 8" id="KW-0378">Hydrolase</keyword>
<keyword evidence="9" id="KW-1133">Transmembrane helix</keyword>
<keyword evidence="8" id="KW-0326">Glycosidase</keyword>
<dbReference type="GO" id="GO:0005509">
    <property type="term" value="F:calcium ion binding"/>
    <property type="evidence" value="ECO:0007669"/>
    <property type="project" value="InterPro"/>
</dbReference>
<dbReference type="GO" id="GO:0005783">
    <property type="term" value="C:endoplasmic reticulum"/>
    <property type="evidence" value="ECO:0007669"/>
    <property type="project" value="TreeGrafter"/>
</dbReference>
<comment type="similarity">
    <text evidence="3 8">Belongs to the glycosyl hydrolase 47 family.</text>
</comment>
<dbReference type="Proteomes" id="UP000235371">
    <property type="component" value="Unassembled WGS sequence"/>
</dbReference>
<evidence type="ECO:0000256" key="6">
    <source>
        <dbReference type="PIRSR" id="PIRSR601382-2"/>
    </source>
</evidence>
<organism evidence="10 11">
    <name type="scientific">Hyaloscypha bicolor E</name>
    <dbReference type="NCBI Taxonomy" id="1095630"/>
    <lineage>
        <taxon>Eukaryota</taxon>
        <taxon>Fungi</taxon>
        <taxon>Dikarya</taxon>
        <taxon>Ascomycota</taxon>
        <taxon>Pezizomycotina</taxon>
        <taxon>Leotiomycetes</taxon>
        <taxon>Helotiales</taxon>
        <taxon>Hyaloscyphaceae</taxon>
        <taxon>Hyaloscypha</taxon>
        <taxon>Hyaloscypha bicolor</taxon>
    </lineage>
</organism>
<comment type="pathway">
    <text evidence="2">Protein modification; protein glycosylation.</text>
</comment>
<dbReference type="InParanoid" id="A0A2J6ST58"/>
<comment type="cofactor">
    <cofactor evidence="1 6">
        <name>Ca(2+)</name>
        <dbReference type="ChEBI" id="CHEBI:29108"/>
    </cofactor>
</comment>
<dbReference type="PANTHER" id="PTHR11742:SF103">
    <property type="entry name" value="ENDOPLASMIC RETICULUM MANNOSIDASE MNL2-RELATED"/>
    <property type="match status" value="1"/>
</dbReference>
<reference evidence="10 11" key="1">
    <citation type="submission" date="2016-04" db="EMBL/GenBank/DDBJ databases">
        <title>A degradative enzymes factory behind the ericoid mycorrhizal symbiosis.</title>
        <authorList>
            <consortium name="DOE Joint Genome Institute"/>
            <person name="Martino E."/>
            <person name="Morin E."/>
            <person name="Grelet G."/>
            <person name="Kuo A."/>
            <person name="Kohler A."/>
            <person name="Daghino S."/>
            <person name="Barry K."/>
            <person name="Choi C."/>
            <person name="Cichocki N."/>
            <person name="Clum A."/>
            <person name="Copeland A."/>
            <person name="Hainaut M."/>
            <person name="Haridas S."/>
            <person name="Labutti K."/>
            <person name="Lindquist E."/>
            <person name="Lipzen A."/>
            <person name="Khouja H.-R."/>
            <person name="Murat C."/>
            <person name="Ohm R."/>
            <person name="Olson A."/>
            <person name="Spatafora J."/>
            <person name="Veneault-Fourrey C."/>
            <person name="Henrissat B."/>
            <person name="Grigoriev I."/>
            <person name="Martin F."/>
            <person name="Perotto S."/>
        </authorList>
    </citation>
    <scope>NUCLEOTIDE SEQUENCE [LARGE SCALE GENOMIC DNA]</scope>
    <source>
        <strain evidence="10 11">E</strain>
    </source>
</reference>
<dbReference type="PANTHER" id="PTHR11742">
    <property type="entry name" value="MANNOSYL-OLIGOSACCHARIDE ALPHA-1,2-MANNOSIDASE-RELATED"/>
    <property type="match status" value="1"/>
</dbReference>
<evidence type="ECO:0000256" key="4">
    <source>
        <dbReference type="ARBA" id="ARBA00022801"/>
    </source>
</evidence>
<name>A0A2J6ST58_9HELO</name>
<dbReference type="OrthoDB" id="8118055at2759"/>
<dbReference type="GO" id="GO:0036503">
    <property type="term" value="P:ERAD pathway"/>
    <property type="evidence" value="ECO:0007669"/>
    <property type="project" value="UniProtKB-ARBA"/>
</dbReference>
<keyword evidence="11" id="KW-1185">Reference proteome</keyword>
<dbReference type="RefSeq" id="XP_024730777.1">
    <property type="nucleotide sequence ID" value="XM_024875668.1"/>
</dbReference>
<sequence length="539" mass="61245">MSDKPTPGIRFQRPRSLHCRLRSRHVLLAIVILCLYFYFSTHTDRIPFRKSQTPYKIQAKFPRESAAAKKLRLQRRGQVEDAFKHAWKGYKDHAWLHDEVMPVSGGQKDPFVGWAATLVDSLDSLYIMGMKEEFAEAVAALALIDFSKPNADKVPVFEVTIRYLGGLLGAWDISEHKHPILLQKATQLGEFLYKAFDTQSGLPVPYYFWKENTSGKLHGEDKVIIAQIASLSLEFIRLSQVTGDLKYAAQIQIVTDQLALTQNLTALPGMWPITANCSVEHLSFQDKTFSLGVLSDSAFEYLPKTHLLNHRTSDQYIYMYRLAFAAFSKHLFFRPSLPGNPDILMSGNMNMFANPPQLDGQFQHLACFVGGMVALGSRISNSLEELETARKLTDGCVWGYNNTPSGVMPDFAHVEPCQDAATCTWSGEGNGFKSVDDPSYRLRPEAIESVFIMYRLTADPLWLEKGWKMFEAIVKHTKTDIAHARLVNVMDENPTHEDSMESYWLAETLKYFYLLYSEPGLVSLDDFVLNTEAHPFRWR</sequence>
<evidence type="ECO:0000313" key="10">
    <source>
        <dbReference type="EMBL" id="PMD53873.1"/>
    </source>
</evidence>
<evidence type="ECO:0000256" key="2">
    <source>
        <dbReference type="ARBA" id="ARBA00004922"/>
    </source>
</evidence>
<dbReference type="Pfam" id="PF01532">
    <property type="entry name" value="Glyco_hydro_47"/>
    <property type="match status" value="1"/>
</dbReference>
<feature type="transmembrane region" description="Helical" evidence="9">
    <location>
        <begin position="21"/>
        <end position="39"/>
    </location>
</feature>
<dbReference type="SUPFAM" id="SSF48225">
    <property type="entry name" value="Seven-hairpin glycosidases"/>
    <property type="match status" value="1"/>
</dbReference>
<dbReference type="STRING" id="1095630.A0A2J6ST58"/>
<dbReference type="GeneID" id="36583747"/>
<protein>
    <recommendedName>
        <fullName evidence="8">alpha-1,2-Mannosidase</fullName>
        <ecNumber evidence="8">3.2.1.-</ecNumber>
    </recommendedName>
</protein>
<dbReference type="InterPro" id="IPR001382">
    <property type="entry name" value="Glyco_hydro_47"/>
</dbReference>
<dbReference type="InterPro" id="IPR012341">
    <property type="entry name" value="6hp_glycosidase-like_sf"/>
</dbReference>
<feature type="disulfide bond" evidence="7">
    <location>
        <begin position="367"/>
        <end position="396"/>
    </location>
</feature>
<keyword evidence="9" id="KW-0812">Transmembrane</keyword>
<keyword evidence="6" id="KW-0479">Metal-binding</keyword>
<evidence type="ECO:0000256" key="5">
    <source>
        <dbReference type="ARBA" id="ARBA00023157"/>
    </source>
</evidence>
<evidence type="ECO:0000256" key="9">
    <source>
        <dbReference type="SAM" id="Phobius"/>
    </source>
</evidence>
<evidence type="ECO:0000256" key="8">
    <source>
        <dbReference type="RuleBase" id="RU361193"/>
    </source>
</evidence>
<gene>
    <name evidence="10" type="ORF">K444DRAFT_539877</name>
</gene>
<dbReference type="Gene3D" id="1.50.10.10">
    <property type="match status" value="1"/>
</dbReference>
<dbReference type="GO" id="GO:0004571">
    <property type="term" value="F:mannosyl-oligosaccharide 1,2-alpha-mannosidase activity"/>
    <property type="evidence" value="ECO:0007669"/>
    <property type="project" value="InterPro"/>
</dbReference>
<dbReference type="EC" id="3.2.1.-" evidence="8"/>